<dbReference type="KEGG" id="mmag:MMAD_43320"/>
<accession>A0A7I7XLF2</accession>
<organism evidence="2 3">
    <name type="scientific">Mycolicibacterium madagascariense</name>
    <dbReference type="NCBI Taxonomy" id="212765"/>
    <lineage>
        <taxon>Bacteria</taxon>
        <taxon>Bacillati</taxon>
        <taxon>Actinomycetota</taxon>
        <taxon>Actinomycetes</taxon>
        <taxon>Mycobacteriales</taxon>
        <taxon>Mycobacteriaceae</taxon>
        <taxon>Mycolicibacterium</taxon>
    </lineage>
</organism>
<keyword evidence="3" id="KW-1185">Reference proteome</keyword>
<dbReference type="Proteomes" id="UP000466517">
    <property type="component" value="Chromosome"/>
</dbReference>
<evidence type="ECO:0000313" key="3">
    <source>
        <dbReference type="Proteomes" id="UP000466517"/>
    </source>
</evidence>
<feature type="region of interest" description="Disordered" evidence="1">
    <location>
        <begin position="69"/>
        <end position="93"/>
    </location>
</feature>
<proteinExistence type="predicted"/>
<reference evidence="2 3" key="1">
    <citation type="journal article" date="2019" name="Emerg. Microbes Infect.">
        <title>Comprehensive subspecies identification of 175 nontuberculous mycobacteria species based on 7547 genomic profiles.</title>
        <authorList>
            <person name="Matsumoto Y."/>
            <person name="Kinjo T."/>
            <person name="Motooka D."/>
            <person name="Nabeya D."/>
            <person name="Jung N."/>
            <person name="Uechi K."/>
            <person name="Horii T."/>
            <person name="Iida T."/>
            <person name="Fujita J."/>
            <person name="Nakamura S."/>
        </authorList>
    </citation>
    <scope>NUCLEOTIDE SEQUENCE [LARGE SCALE GENOMIC DNA]</scope>
    <source>
        <strain evidence="2 3">JCM 13574</strain>
    </source>
</reference>
<evidence type="ECO:0000313" key="2">
    <source>
        <dbReference type="EMBL" id="BBZ30037.1"/>
    </source>
</evidence>
<dbReference type="EMBL" id="AP022610">
    <property type="protein sequence ID" value="BBZ30037.1"/>
    <property type="molecule type" value="Genomic_DNA"/>
</dbReference>
<dbReference type="RefSeq" id="WP_163741059.1">
    <property type="nucleotide sequence ID" value="NZ_AP022610.1"/>
</dbReference>
<gene>
    <name evidence="2" type="ORF">MMAD_43320</name>
</gene>
<name>A0A7I7XLF2_9MYCO</name>
<sequence length="93" mass="10418">MVEDAGNAQAKALLSELYGHVEDISHKLAAADERNRRARARGNSRRDPIAGILRRELYEAHRLIDGLHRRYPQTAPESRRLATGHPRRAVGAS</sequence>
<evidence type="ECO:0008006" key="4">
    <source>
        <dbReference type="Google" id="ProtNLM"/>
    </source>
</evidence>
<protein>
    <recommendedName>
        <fullName evidence="4">Transposase</fullName>
    </recommendedName>
</protein>
<dbReference type="AlphaFoldDB" id="A0A7I7XLF2"/>
<evidence type="ECO:0000256" key="1">
    <source>
        <dbReference type="SAM" id="MobiDB-lite"/>
    </source>
</evidence>